<dbReference type="AlphaFoldDB" id="A0A1N6HMV4"/>
<evidence type="ECO:0000313" key="1">
    <source>
        <dbReference type="EMBL" id="SIO21073.1"/>
    </source>
</evidence>
<reference evidence="2" key="1">
    <citation type="submission" date="2016-11" db="EMBL/GenBank/DDBJ databases">
        <authorList>
            <person name="Varghese N."/>
            <person name="Submissions S."/>
        </authorList>
    </citation>
    <scope>NUCLEOTIDE SEQUENCE [LARGE SCALE GENOMIC DNA]</scope>
    <source>
        <strain evidence="2">DSM 22363</strain>
    </source>
</reference>
<dbReference type="EMBL" id="FSQW01000002">
    <property type="protein sequence ID" value="SIO21073.1"/>
    <property type="molecule type" value="Genomic_DNA"/>
</dbReference>
<organism evidence="1 2">
    <name type="scientific">Parasphingorhabdus marina DSM 22363</name>
    <dbReference type="NCBI Taxonomy" id="1123272"/>
    <lineage>
        <taxon>Bacteria</taxon>
        <taxon>Pseudomonadati</taxon>
        <taxon>Pseudomonadota</taxon>
        <taxon>Alphaproteobacteria</taxon>
        <taxon>Sphingomonadales</taxon>
        <taxon>Sphingomonadaceae</taxon>
        <taxon>Parasphingorhabdus</taxon>
    </lineage>
</organism>
<sequence length="79" mass="8165">MEKARGARGRGDLVQPPQRIIGQRRGLRARSRDQAVFDIIGEGCAAVRGQIAIGVIGEARGAGGAVLIETVGGVVAVLF</sequence>
<evidence type="ECO:0000313" key="2">
    <source>
        <dbReference type="Proteomes" id="UP000185192"/>
    </source>
</evidence>
<accession>A0A1N6HMV4</accession>
<name>A0A1N6HMV4_9SPHN</name>
<gene>
    <name evidence="1" type="ORF">SAMN02745824_3366</name>
</gene>
<protein>
    <submittedName>
        <fullName evidence="1">Uncharacterized protein</fullName>
    </submittedName>
</protein>
<keyword evidence="2" id="KW-1185">Reference proteome</keyword>
<proteinExistence type="predicted"/>
<dbReference type="Proteomes" id="UP000185192">
    <property type="component" value="Unassembled WGS sequence"/>
</dbReference>